<keyword evidence="3" id="KW-1185">Reference proteome</keyword>
<gene>
    <name evidence="2" type="ORF">GCM10010470_22880</name>
</gene>
<comment type="caution">
    <text evidence="2">The sequence shown here is derived from an EMBL/GenBank/DDBJ whole genome shotgun (WGS) entry which is preliminary data.</text>
</comment>
<evidence type="ECO:0000313" key="2">
    <source>
        <dbReference type="EMBL" id="GAA2787821.1"/>
    </source>
</evidence>
<feature type="domain" description="Trypsin-co-occurring" evidence="1">
    <location>
        <begin position="2"/>
        <end position="79"/>
    </location>
</feature>
<evidence type="ECO:0000313" key="3">
    <source>
        <dbReference type="Proteomes" id="UP001500979"/>
    </source>
</evidence>
<protein>
    <recommendedName>
        <fullName evidence="1">Trypsin-co-occurring domain-containing protein</fullName>
    </recommendedName>
</protein>
<dbReference type="InterPro" id="IPR045608">
    <property type="entry name" value="Trypco2"/>
</dbReference>
<proteinExistence type="predicted"/>
<dbReference type="Proteomes" id="UP001500979">
    <property type="component" value="Unassembled WGS sequence"/>
</dbReference>
<accession>A0ABN3VAZ1</accession>
<dbReference type="EMBL" id="BAAAUX010000011">
    <property type="protein sequence ID" value="GAA2787821.1"/>
    <property type="molecule type" value="Genomic_DNA"/>
</dbReference>
<sequence length="99" mass="11074">MIELAELIRQLRSELNLATATAEGEPLRFELGPVELELTVSADKEHAGTGKVRFWVVEAGVDEKTKWQQAQRLKLTLQPRLAGSDQTPWISGAEAFDER</sequence>
<organism evidence="2 3">
    <name type="scientific">Saccharopolyspora taberi</name>
    <dbReference type="NCBI Taxonomy" id="60895"/>
    <lineage>
        <taxon>Bacteria</taxon>
        <taxon>Bacillati</taxon>
        <taxon>Actinomycetota</taxon>
        <taxon>Actinomycetes</taxon>
        <taxon>Pseudonocardiales</taxon>
        <taxon>Pseudonocardiaceae</taxon>
        <taxon>Saccharopolyspora</taxon>
    </lineage>
</organism>
<evidence type="ECO:0000259" key="1">
    <source>
        <dbReference type="Pfam" id="PF19631"/>
    </source>
</evidence>
<name>A0ABN3VAZ1_9PSEU</name>
<dbReference type="Pfam" id="PF19631">
    <property type="entry name" value="Trypco2"/>
    <property type="match status" value="1"/>
</dbReference>
<reference evidence="2 3" key="1">
    <citation type="journal article" date="2019" name="Int. J. Syst. Evol. Microbiol.">
        <title>The Global Catalogue of Microorganisms (GCM) 10K type strain sequencing project: providing services to taxonomists for standard genome sequencing and annotation.</title>
        <authorList>
            <consortium name="The Broad Institute Genomics Platform"/>
            <consortium name="The Broad Institute Genome Sequencing Center for Infectious Disease"/>
            <person name="Wu L."/>
            <person name="Ma J."/>
        </authorList>
    </citation>
    <scope>NUCLEOTIDE SEQUENCE [LARGE SCALE GENOMIC DNA]</scope>
    <source>
        <strain evidence="2 3">JCM 9383</strain>
    </source>
</reference>
<dbReference type="RefSeq" id="WP_344679557.1">
    <property type="nucleotide sequence ID" value="NZ_BAAAUX010000011.1"/>
</dbReference>